<dbReference type="PANTHER" id="PTHR40027">
    <property type="entry name" value="CELL DIVISION PROTEIN DIVIC"/>
    <property type="match status" value="1"/>
</dbReference>
<dbReference type="OrthoDB" id="3036007at2"/>
<evidence type="ECO:0000313" key="3">
    <source>
        <dbReference type="Proteomes" id="UP000004923"/>
    </source>
</evidence>
<evidence type="ECO:0000256" key="1">
    <source>
        <dbReference type="SAM" id="Phobius"/>
    </source>
</evidence>
<dbReference type="InterPro" id="IPR039076">
    <property type="entry name" value="DivIC"/>
</dbReference>
<sequence>MLGGYDMVRRRVRHKSKAFNVFMMLLFVACLFVIGKQEYSIYQIKQEQAATQQRIAALKKQKTELEAERKRLDDPRYIEKLAREDYNMVGKDEVPLFIVDEKK</sequence>
<dbReference type="Pfam" id="PF04977">
    <property type="entry name" value="DivIC"/>
    <property type="match status" value="1"/>
</dbReference>
<keyword evidence="3" id="KW-1185">Reference proteome</keyword>
<keyword evidence="2" id="KW-0131">Cell cycle</keyword>
<dbReference type="EMBL" id="AEVN01000086">
    <property type="protein sequence ID" value="EFY04310.1"/>
    <property type="molecule type" value="Genomic_DNA"/>
</dbReference>
<keyword evidence="2" id="KW-0132">Cell division</keyword>
<dbReference type="eggNOG" id="COG2919">
    <property type="taxonomic scope" value="Bacteria"/>
</dbReference>
<name>E8LFP5_9FIRM</name>
<reference evidence="2 3" key="1">
    <citation type="submission" date="2011-01" db="EMBL/GenBank/DDBJ databases">
        <authorList>
            <person name="Weinstock G."/>
            <person name="Sodergren E."/>
            <person name="Clifton S."/>
            <person name="Fulton L."/>
            <person name="Fulton B."/>
            <person name="Courtney L."/>
            <person name="Fronick C."/>
            <person name="Harrison M."/>
            <person name="Strong C."/>
            <person name="Farmer C."/>
            <person name="Delahaunty K."/>
            <person name="Markovic C."/>
            <person name="Hall O."/>
            <person name="Minx P."/>
            <person name="Tomlinson C."/>
            <person name="Mitreva M."/>
            <person name="Hou S."/>
            <person name="Chen J."/>
            <person name="Wollam A."/>
            <person name="Pepin K.H."/>
            <person name="Johnson M."/>
            <person name="Bhonagiri V."/>
            <person name="Zhang X."/>
            <person name="Suruliraj S."/>
            <person name="Warren W."/>
            <person name="Chinwalla A."/>
            <person name="Mardis E.R."/>
            <person name="Wilson R.K."/>
        </authorList>
    </citation>
    <scope>NUCLEOTIDE SEQUENCE [LARGE SCALE GENOMIC DNA]</scope>
    <source>
        <strain evidence="2 3">YIT 12067</strain>
    </source>
</reference>
<feature type="transmembrane region" description="Helical" evidence="1">
    <location>
        <begin position="18"/>
        <end position="35"/>
    </location>
</feature>
<keyword evidence="1" id="KW-1133">Transmembrane helix</keyword>
<proteinExistence type="predicted"/>
<gene>
    <name evidence="2" type="ORF">HMPREF9443_01686</name>
</gene>
<accession>E8LFP5</accession>
<evidence type="ECO:0000313" key="2">
    <source>
        <dbReference type="EMBL" id="EFY04310.1"/>
    </source>
</evidence>
<dbReference type="PANTHER" id="PTHR40027:SF1">
    <property type="entry name" value="CELL DIVISION PROTEIN DIVIC"/>
    <property type="match status" value="1"/>
</dbReference>
<protein>
    <submittedName>
        <fullName evidence="2">Putative cell division protein FtsL</fullName>
    </submittedName>
</protein>
<comment type="caution">
    <text evidence="2">The sequence shown here is derived from an EMBL/GenBank/DDBJ whole genome shotgun (WGS) entry which is preliminary data.</text>
</comment>
<dbReference type="GO" id="GO:0051301">
    <property type="term" value="P:cell division"/>
    <property type="evidence" value="ECO:0007669"/>
    <property type="project" value="UniProtKB-KW"/>
</dbReference>
<dbReference type="InterPro" id="IPR007060">
    <property type="entry name" value="FtsL/DivIC"/>
</dbReference>
<dbReference type="HOGENOM" id="CLU_134863_4_2_9"/>
<organism evidence="2 3">
    <name type="scientific">Phascolarctobacterium succinatutens YIT 12067</name>
    <dbReference type="NCBI Taxonomy" id="626939"/>
    <lineage>
        <taxon>Bacteria</taxon>
        <taxon>Bacillati</taxon>
        <taxon>Bacillota</taxon>
        <taxon>Negativicutes</taxon>
        <taxon>Acidaminococcales</taxon>
        <taxon>Acidaminococcaceae</taxon>
        <taxon>Phascolarctobacterium</taxon>
    </lineage>
</organism>
<keyword evidence="1" id="KW-0472">Membrane</keyword>
<dbReference type="AlphaFoldDB" id="E8LFP5"/>
<keyword evidence="1" id="KW-0812">Transmembrane</keyword>
<dbReference type="Proteomes" id="UP000004923">
    <property type="component" value="Unassembled WGS sequence"/>
</dbReference>